<dbReference type="GO" id="GO:0007059">
    <property type="term" value="P:chromosome segregation"/>
    <property type="evidence" value="ECO:0007669"/>
    <property type="project" value="UniProtKB-UniRule"/>
</dbReference>
<evidence type="ECO:0000313" key="9">
    <source>
        <dbReference type="EMBL" id="PSR31493.1"/>
    </source>
</evidence>
<sequence length="1133" mass="129417">MFLKSVTLYGFKSFAQDTRIVLEPGISVIVGPNGGGKSNVIDAIRWALGEQRVKELRAERWEDLLHTDTKNRQAKMAEVSLLFDNHDGEMANWPESLQVTRRYYLSGDSEYLLNGRTARLKDIVDLFLDSGIGRFNYAIIGQGRVEAALLMKPKERLEQLEEAAGVSRYKVKRRETLQHLTDVQHNLGRLSDLVADVRHQREQIAEEAQTEKEYLDLQRQHHDLQLRYQLTLYRLAMEEQIQWQETLQKIRLERADLETELQALQRERDQEVLVQEQMTARLDSAKGKRESNRLALAVIDTHIARLEAEREGLQRETKSLEEQGRQVSVQLTEIAEKFPEFTGAEDNENRPESVDKIDDSELKSLNEAIRNKMRALDQKNRERQQQEKLVRNLAEEKQRQEKIRARVEGALQLESGEDLLAHVADLEAEEQELLNQQVLMKAAYEEVRQKYNAVKQTTALVIKEMNAAQQDLWRNEAQLKAIRSVESTSDDMPSSVRAVLDVGKKGQVEGVLGTLGSLIIIPAQFRLAIDVALGGQRHYVVTDTEVHARHIVDWLKNKRAGRVTLLPLDQIRPAHIPERDRNLGNHPGAVGWALDQISFDPRLRSAVSYVLGRVLLIESLQVGHAIGRLHQFRYRMVSLDGQVILAGGAISGGSGRAHSKGNGDKIAEISERINQLKGFVDERQERQRLLEGELEALEKSERESRQDLARCQERLSQLQRILEGGVGKTRSIVEMISALESVESRMQQEMQALNTIAIAVQNSEKEVESLKEAYQLRHQEYLRSEQVHTHRLELLAYYKEETRRLTLQKQEIGERLEQLKQAEGKVLGQLALRRQERAHLTQQIEEEADEIRETQLRLSQIEAALKEKGVRIRAIDTEDRQMAGRINYLEQQLLKTATKWEGYEPPEGDPLAKQELPEARKRLDEWQHILDTLGPVRPGVYALYRQLEERLEYLEDEKHDVELSTNELRETLRQIDQEVDVRITETAQQVEKAFADACFSLLGGEGGFRWIQDEERGVDLWVRLPGKKPGIMTLLSGGEKALGGISWLFALLSVRPSPFVVLDEVEAALDEANAQKVANYIRRHHGHTQYVIVTHHKSTMSIADALWGVAGDGRGRSRLVSVRIEQIPVVEEG</sequence>
<dbReference type="Proteomes" id="UP000242699">
    <property type="component" value="Unassembled WGS sequence"/>
</dbReference>
<dbReference type="Pfam" id="PF06470">
    <property type="entry name" value="SMC_hinge"/>
    <property type="match status" value="1"/>
</dbReference>
<dbReference type="GO" id="GO:0005737">
    <property type="term" value="C:cytoplasm"/>
    <property type="evidence" value="ECO:0007669"/>
    <property type="project" value="UniProtKB-SubCell"/>
</dbReference>
<comment type="subunit">
    <text evidence="6">Homodimer.</text>
</comment>
<dbReference type="NCBIfam" id="TIGR02168">
    <property type="entry name" value="SMC_prok_B"/>
    <property type="match status" value="1"/>
</dbReference>
<dbReference type="PIRSF" id="PIRSF005719">
    <property type="entry name" value="SMC"/>
    <property type="match status" value="1"/>
</dbReference>
<organism evidence="9 10">
    <name type="scientific">Sulfobacillus benefaciens</name>
    <dbReference type="NCBI Taxonomy" id="453960"/>
    <lineage>
        <taxon>Bacteria</taxon>
        <taxon>Bacillati</taxon>
        <taxon>Bacillota</taxon>
        <taxon>Clostridia</taxon>
        <taxon>Eubacteriales</taxon>
        <taxon>Clostridiales Family XVII. Incertae Sedis</taxon>
        <taxon>Sulfobacillus</taxon>
    </lineage>
</organism>
<dbReference type="GO" id="GO:0003677">
    <property type="term" value="F:DNA binding"/>
    <property type="evidence" value="ECO:0007669"/>
    <property type="project" value="UniProtKB-UniRule"/>
</dbReference>
<keyword evidence="4 6" id="KW-0175">Coiled coil</keyword>
<comment type="caution">
    <text evidence="9">The sequence shown here is derived from an EMBL/GenBank/DDBJ whole genome shotgun (WGS) entry which is preliminary data.</text>
</comment>
<evidence type="ECO:0000259" key="8">
    <source>
        <dbReference type="SMART" id="SM00968"/>
    </source>
</evidence>
<dbReference type="GO" id="GO:0005694">
    <property type="term" value="C:chromosome"/>
    <property type="evidence" value="ECO:0007669"/>
    <property type="project" value="InterPro"/>
</dbReference>
<dbReference type="PANTHER" id="PTHR43977">
    <property type="entry name" value="STRUCTURAL MAINTENANCE OF CHROMOSOMES PROTEIN 3"/>
    <property type="match status" value="1"/>
</dbReference>
<dbReference type="GO" id="GO:0007062">
    <property type="term" value="P:sister chromatid cohesion"/>
    <property type="evidence" value="ECO:0007669"/>
    <property type="project" value="InterPro"/>
</dbReference>
<comment type="function">
    <text evidence="6">Required for chromosome condensation and partitioning.</text>
</comment>
<comment type="subcellular location">
    <subcellularLocation>
        <location evidence="6">Cytoplasm</location>
    </subcellularLocation>
</comment>
<feature type="binding site" evidence="6">
    <location>
        <begin position="32"/>
        <end position="39"/>
    </location>
    <ligand>
        <name>ATP</name>
        <dbReference type="ChEBI" id="CHEBI:30616"/>
    </ligand>
</feature>
<dbReference type="SMART" id="SM00968">
    <property type="entry name" value="SMC_hinge"/>
    <property type="match status" value="1"/>
</dbReference>
<dbReference type="InterPro" id="IPR010935">
    <property type="entry name" value="SMC_hinge"/>
</dbReference>
<evidence type="ECO:0000256" key="3">
    <source>
        <dbReference type="ARBA" id="ARBA00022840"/>
    </source>
</evidence>
<protein>
    <recommendedName>
        <fullName evidence="6">Chromosome partition protein Smc</fullName>
    </recommendedName>
</protein>
<feature type="coiled-coil region" evidence="6">
    <location>
        <begin position="362"/>
        <end position="446"/>
    </location>
</feature>
<dbReference type="Pfam" id="PF02463">
    <property type="entry name" value="SMC_N"/>
    <property type="match status" value="1"/>
</dbReference>
<evidence type="ECO:0000256" key="1">
    <source>
        <dbReference type="ARBA" id="ARBA00022490"/>
    </source>
</evidence>
<feature type="coiled-coil region" evidence="6">
    <location>
        <begin position="944"/>
        <end position="974"/>
    </location>
</feature>
<keyword evidence="1 6" id="KW-0963">Cytoplasm</keyword>
<accession>A0A2T2XAE8</accession>
<reference evidence="9 10" key="1">
    <citation type="journal article" date="2014" name="BMC Genomics">
        <title>Comparison of environmental and isolate Sulfobacillus genomes reveals diverse carbon, sulfur, nitrogen, and hydrogen metabolisms.</title>
        <authorList>
            <person name="Justice N.B."/>
            <person name="Norman A."/>
            <person name="Brown C.T."/>
            <person name="Singh A."/>
            <person name="Thomas B.C."/>
            <person name="Banfield J.F."/>
        </authorList>
    </citation>
    <scope>NUCLEOTIDE SEQUENCE [LARGE SCALE GENOMIC DNA]</scope>
    <source>
        <strain evidence="9">AMDSBA1</strain>
    </source>
</reference>
<dbReference type="InterPro" id="IPR011890">
    <property type="entry name" value="SMC_prok"/>
</dbReference>
<feature type="domain" description="SMC hinge" evidence="8">
    <location>
        <begin position="509"/>
        <end position="627"/>
    </location>
</feature>
<dbReference type="Gene3D" id="3.40.50.300">
    <property type="entry name" value="P-loop containing nucleotide triphosphate hydrolases"/>
    <property type="match status" value="2"/>
</dbReference>
<feature type="coiled-coil region" evidence="6">
    <location>
        <begin position="207"/>
        <end position="323"/>
    </location>
</feature>
<dbReference type="HAMAP" id="MF_01894">
    <property type="entry name" value="Smc_prok"/>
    <property type="match status" value="1"/>
</dbReference>
<keyword evidence="3 6" id="KW-0067">ATP-binding</keyword>
<dbReference type="SUPFAM" id="SSF52540">
    <property type="entry name" value="P-loop containing nucleoside triphosphate hydrolases"/>
    <property type="match status" value="1"/>
</dbReference>
<evidence type="ECO:0000256" key="2">
    <source>
        <dbReference type="ARBA" id="ARBA00022741"/>
    </source>
</evidence>
<dbReference type="InterPro" id="IPR003395">
    <property type="entry name" value="RecF/RecN/SMC_N"/>
</dbReference>
<dbReference type="EMBL" id="PXYT01000002">
    <property type="protein sequence ID" value="PSR31493.1"/>
    <property type="molecule type" value="Genomic_DNA"/>
</dbReference>
<keyword evidence="5 6" id="KW-0238">DNA-binding</keyword>
<dbReference type="SUPFAM" id="SSF75553">
    <property type="entry name" value="Smc hinge domain"/>
    <property type="match status" value="1"/>
</dbReference>
<feature type="coiled-coil region" evidence="6">
    <location>
        <begin position="680"/>
        <end position="721"/>
    </location>
</feature>
<gene>
    <name evidence="6 9" type="primary">smc</name>
    <name evidence="9" type="ORF">C7B43_02015</name>
</gene>
<dbReference type="Gene3D" id="3.30.70.1620">
    <property type="match status" value="1"/>
</dbReference>
<evidence type="ECO:0000313" key="10">
    <source>
        <dbReference type="Proteomes" id="UP000242699"/>
    </source>
</evidence>
<dbReference type="InterPro" id="IPR027417">
    <property type="entry name" value="P-loop_NTPase"/>
</dbReference>
<dbReference type="InterPro" id="IPR036277">
    <property type="entry name" value="SMC_hinge_sf"/>
</dbReference>
<dbReference type="GO" id="GO:0030261">
    <property type="term" value="P:chromosome condensation"/>
    <property type="evidence" value="ECO:0007669"/>
    <property type="project" value="InterPro"/>
</dbReference>
<dbReference type="GO" id="GO:0006260">
    <property type="term" value="P:DNA replication"/>
    <property type="evidence" value="ECO:0007669"/>
    <property type="project" value="UniProtKB-UniRule"/>
</dbReference>
<dbReference type="GO" id="GO:0016887">
    <property type="term" value="F:ATP hydrolysis activity"/>
    <property type="evidence" value="ECO:0007669"/>
    <property type="project" value="InterPro"/>
</dbReference>
<evidence type="ECO:0000256" key="7">
    <source>
        <dbReference type="SAM" id="MobiDB-lite"/>
    </source>
</evidence>
<keyword evidence="2 6" id="KW-0547">Nucleotide-binding</keyword>
<feature type="compositionally biased region" description="Basic and acidic residues" evidence="7">
    <location>
        <begin position="347"/>
        <end position="361"/>
    </location>
</feature>
<comment type="domain">
    <text evidence="6">Contains large globular domains required for ATP hydrolysis at each terminus and a third globular domain forming a flexible hinge near the middle of the molecule. These domains are separated by coiled-coil structures.</text>
</comment>
<name>A0A2T2XAE8_9FIRM</name>
<proteinExistence type="inferred from homology"/>
<dbReference type="Gene3D" id="1.20.1060.20">
    <property type="match status" value="1"/>
</dbReference>
<feature type="region of interest" description="Disordered" evidence="7">
    <location>
        <begin position="339"/>
        <end position="361"/>
    </location>
</feature>
<feature type="coiled-coil region" evidence="6">
    <location>
        <begin position="753"/>
        <end position="864"/>
    </location>
</feature>
<dbReference type="InterPro" id="IPR024704">
    <property type="entry name" value="SMC"/>
</dbReference>
<evidence type="ECO:0000256" key="6">
    <source>
        <dbReference type="HAMAP-Rule" id="MF_01894"/>
    </source>
</evidence>
<evidence type="ECO:0000256" key="5">
    <source>
        <dbReference type="ARBA" id="ARBA00023125"/>
    </source>
</evidence>
<dbReference type="AlphaFoldDB" id="A0A2T2XAE8"/>
<evidence type="ECO:0000256" key="4">
    <source>
        <dbReference type="ARBA" id="ARBA00023054"/>
    </source>
</evidence>
<dbReference type="GO" id="GO:0005524">
    <property type="term" value="F:ATP binding"/>
    <property type="evidence" value="ECO:0007669"/>
    <property type="project" value="UniProtKB-UniRule"/>
</dbReference>
<comment type="similarity">
    <text evidence="6">Belongs to the SMC family.</text>
</comment>